<gene>
    <name evidence="2" type="ORF">SMAR0320_LOCUS13897</name>
</gene>
<evidence type="ECO:0000256" key="1">
    <source>
        <dbReference type="SAM" id="SignalP"/>
    </source>
</evidence>
<evidence type="ECO:0000313" key="2">
    <source>
        <dbReference type="EMBL" id="CAD9611372.1"/>
    </source>
</evidence>
<keyword evidence="1" id="KW-0732">Signal</keyword>
<organism evidence="2">
    <name type="scientific">Skeletonema marinoi</name>
    <dbReference type="NCBI Taxonomy" id="267567"/>
    <lineage>
        <taxon>Eukaryota</taxon>
        <taxon>Sar</taxon>
        <taxon>Stramenopiles</taxon>
        <taxon>Ochrophyta</taxon>
        <taxon>Bacillariophyta</taxon>
        <taxon>Coscinodiscophyceae</taxon>
        <taxon>Thalassiosirophycidae</taxon>
        <taxon>Thalassiosirales</taxon>
        <taxon>Skeletonemataceae</taxon>
        <taxon>Skeletonema</taxon>
        <taxon>Skeletonema marinoi-dohrnii complex</taxon>
    </lineage>
</organism>
<accession>A0A7S2PQZ4</accession>
<feature type="signal peptide" evidence="1">
    <location>
        <begin position="1"/>
        <end position="17"/>
    </location>
</feature>
<proteinExistence type="predicted"/>
<dbReference type="EMBL" id="HBGZ01019399">
    <property type="protein sequence ID" value="CAD9611372.1"/>
    <property type="molecule type" value="Transcribed_RNA"/>
</dbReference>
<sequence length="184" mass="19923">MKTTSLLVLAFATTTSAFGSFGKPKATTPKLPMPTFDDATQRYVKSPNDDGVMPYDAIGSALRHGPVPFITRLTNADEYEQGVLKYMGTAKVSRAEAVGNMDAKLNNPLDWSYQKMEEKNGKPKIDYTVLDPKQAALTSVWALAITPLVINVVSSTVSQFNNEPGPCVSKAFEGLGICSSYIPH</sequence>
<feature type="chain" id="PRO_5030856970" description="PS II complex 12 kDa extrinsic protein" evidence="1">
    <location>
        <begin position="18"/>
        <end position="184"/>
    </location>
</feature>
<protein>
    <recommendedName>
        <fullName evidence="3">PS II complex 12 kDa extrinsic protein</fullName>
    </recommendedName>
</protein>
<reference evidence="2" key="1">
    <citation type="submission" date="2021-01" db="EMBL/GenBank/DDBJ databases">
        <authorList>
            <person name="Corre E."/>
            <person name="Pelletier E."/>
            <person name="Niang G."/>
            <person name="Scheremetjew M."/>
            <person name="Finn R."/>
            <person name="Kale V."/>
            <person name="Holt S."/>
            <person name="Cochrane G."/>
            <person name="Meng A."/>
            <person name="Brown T."/>
            <person name="Cohen L."/>
        </authorList>
    </citation>
    <scope>NUCLEOTIDE SEQUENCE</scope>
    <source>
        <strain evidence="2">SM1012Den-03</strain>
    </source>
</reference>
<evidence type="ECO:0008006" key="3">
    <source>
        <dbReference type="Google" id="ProtNLM"/>
    </source>
</evidence>
<dbReference type="AlphaFoldDB" id="A0A7S2PQZ4"/>
<name>A0A7S2PQZ4_9STRA</name>